<feature type="region of interest" description="Disordered" evidence="1">
    <location>
        <begin position="376"/>
        <end position="406"/>
    </location>
</feature>
<feature type="region of interest" description="Disordered" evidence="1">
    <location>
        <begin position="1"/>
        <end position="20"/>
    </location>
</feature>
<comment type="caution">
    <text evidence="3">The sequence shown here is derived from an EMBL/GenBank/DDBJ whole genome shotgun (WGS) entry which is preliminary data.</text>
</comment>
<dbReference type="GeneID" id="63784963"/>
<feature type="compositionally biased region" description="Low complexity" evidence="1">
    <location>
        <begin position="384"/>
        <end position="400"/>
    </location>
</feature>
<dbReference type="EMBL" id="MCFI01000010">
    <property type="protein sequence ID" value="ORY82131.1"/>
    <property type="molecule type" value="Genomic_DNA"/>
</dbReference>
<evidence type="ECO:0000259" key="2">
    <source>
        <dbReference type="PROSITE" id="PS50010"/>
    </source>
</evidence>
<keyword evidence="4" id="KW-1185">Reference proteome</keyword>
<organism evidence="3 4">
    <name type="scientific">Protomyces lactucae-debilis</name>
    <dbReference type="NCBI Taxonomy" id="2754530"/>
    <lineage>
        <taxon>Eukaryota</taxon>
        <taxon>Fungi</taxon>
        <taxon>Dikarya</taxon>
        <taxon>Ascomycota</taxon>
        <taxon>Taphrinomycotina</taxon>
        <taxon>Taphrinomycetes</taxon>
        <taxon>Taphrinales</taxon>
        <taxon>Protomycetaceae</taxon>
        <taxon>Protomyces</taxon>
    </lineage>
</organism>
<name>A0A1Y2FDY7_PROLT</name>
<gene>
    <name evidence="3" type="ORF">BCR37DRAFT_37412</name>
</gene>
<dbReference type="InterPro" id="IPR035899">
    <property type="entry name" value="DBL_dom_sf"/>
</dbReference>
<accession>A0A1Y2FDY7</accession>
<proteinExistence type="predicted"/>
<dbReference type="Proteomes" id="UP000193685">
    <property type="component" value="Unassembled WGS sequence"/>
</dbReference>
<feature type="domain" description="DH" evidence="2">
    <location>
        <begin position="70"/>
        <end position="231"/>
    </location>
</feature>
<evidence type="ECO:0000313" key="4">
    <source>
        <dbReference type="Proteomes" id="UP000193685"/>
    </source>
</evidence>
<dbReference type="Gene3D" id="1.20.900.10">
    <property type="entry name" value="Dbl homology (DH) domain"/>
    <property type="match status" value="1"/>
</dbReference>
<dbReference type="RefSeq" id="XP_040725265.1">
    <property type="nucleotide sequence ID" value="XM_040868364.1"/>
</dbReference>
<protein>
    <recommendedName>
        <fullName evidence="2">DH domain-containing protein</fullName>
    </recommendedName>
</protein>
<dbReference type="PROSITE" id="PS50010">
    <property type="entry name" value="DH_2"/>
    <property type="match status" value="1"/>
</dbReference>
<dbReference type="SUPFAM" id="SSF48065">
    <property type="entry name" value="DBL homology domain (DH-domain)"/>
    <property type="match status" value="1"/>
</dbReference>
<sequence>MTSAIHRSPARRRPGSTQLSAKQIDELLKESQALGSTLRKERRTSDPATTLAHPAGRAYAAELKTAPVPESVRILQELVDSEATYLSELRALKQTVVAPKRRSQVFVSTVSGVPTSPVRPKIARPLDLEQHLRNPMLPDHLERSFRCIEGMVNAHTCLLQMFEGARSEYELLSHLLSAFNSLLSLYKTFTSSLPHLSQQLRESTDNGLGAYSRFLAPMQRAVRYELLLRRLQGVLIAENASAEYQHLTAKTLRTSEFFCRQLEQSQSEEQDHIYLQALCTILEIQPNGRKLIFEGAVDVLPLSSKKPCKLGYVCLLSDGSLFWAEQREPNAKAWQTEQLKRVEEGGYLDLIIYSEHIKSGKVKEVKRALGFPSVRTSSINGGNTSPSKTPSISSRTSSPSKTHKRNSLSSLFFSSGASKLDFKQYESKPMPVRQATGDLVEDWLAVGRQLAVKTHVSKRQSMYGIDLAQLEDKMRDHEPYGPRLHTAPPTRSGHWI</sequence>
<evidence type="ECO:0000313" key="3">
    <source>
        <dbReference type="EMBL" id="ORY82131.1"/>
    </source>
</evidence>
<dbReference type="OrthoDB" id="1716625at2759"/>
<dbReference type="GO" id="GO:0005085">
    <property type="term" value="F:guanyl-nucleotide exchange factor activity"/>
    <property type="evidence" value="ECO:0007669"/>
    <property type="project" value="InterPro"/>
</dbReference>
<evidence type="ECO:0000256" key="1">
    <source>
        <dbReference type="SAM" id="MobiDB-lite"/>
    </source>
</evidence>
<dbReference type="Pfam" id="PF00621">
    <property type="entry name" value="RhoGEF"/>
    <property type="match status" value="1"/>
</dbReference>
<reference evidence="3 4" key="1">
    <citation type="submission" date="2016-07" db="EMBL/GenBank/DDBJ databases">
        <title>Pervasive Adenine N6-methylation of Active Genes in Fungi.</title>
        <authorList>
            <consortium name="DOE Joint Genome Institute"/>
            <person name="Mondo S.J."/>
            <person name="Dannebaum R.O."/>
            <person name="Kuo R.C."/>
            <person name="Labutti K."/>
            <person name="Haridas S."/>
            <person name="Kuo A."/>
            <person name="Salamov A."/>
            <person name="Ahrendt S.R."/>
            <person name="Lipzen A."/>
            <person name="Sullivan W."/>
            <person name="Andreopoulos W.B."/>
            <person name="Clum A."/>
            <person name="Lindquist E."/>
            <person name="Daum C."/>
            <person name="Ramamoorthy G.K."/>
            <person name="Gryganskyi A."/>
            <person name="Culley D."/>
            <person name="Magnuson J.K."/>
            <person name="James T.Y."/>
            <person name="O'Malley M.A."/>
            <person name="Stajich J.E."/>
            <person name="Spatafora J.W."/>
            <person name="Visel A."/>
            <person name="Grigoriev I.V."/>
        </authorList>
    </citation>
    <scope>NUCLEOTIDE SEQUENCE [LARGE SCALE GENOMIC DNA]</scope>
    <source>
        <strain evidence="3 4">12-1054</strain>
    </source>
</reference>
<dbReference type="InterPro" id="IPR000219">
    <property type="entry name" value="DH_dom"/>
</dbReference>
<dbReference type="AlphaFoldDB" id="A0A1Y2FDY7"/>